<dbReference type="SUPFAM" id="SSF46955">
    <property type="entry name" value="Putative DNA-binding domain"/>
    <property type="match status" value="1"/>
</dbReference>
<sequence length="145" mass="16290">MDISEVAKVSGVKASTLRFYEEKGLIKSTGRRGIRRQFSEKVIDQLALIALGQNAGFSLDELVEMFIENRNELNRDKLLAKAEELDSKINELVAMRDGLRHAAACNAPNHFECPTFNRLLGIAAKNRIKLSVKLNHQPQTMAPER</sequence>
<comment type="caution">
    <text evidence="3">The sequence shown here is derived from an EMBL/GenBank/DDBJ whole genome shotgun (WGS) entry which is preliminary data.</text>
</comment>
<dbReference type="EMBL" id="BAABWN010000005">
    <property type="protein sequence ID" value="GAA6168003.1"/>
    <property type="molecule type" value="Genomic_DNA"/>
</dbReference>
<evidence type="ECO:0000259" key="2">
    <source>
        <dbReference type="PROSITE" id="PS50937"/>
    </source>
</evidence>
<evidence type="ECO:0000313" key="4">
    <source>
        <dbReference type="Proteomes" id="UP001465153"/>
    </source>
</evidence>
<accession>A0ABQ0A8N5</accession>
<dbReference type="Pfam" id="PF13411">
    <property type="entry name" value="MerR_1"/>
    <property type="match status" value="1"/>
</dbReference>
<organism evidence="3 4">
    <name type="scientific">Sessilibacter corallicola</name>
    <dbReference type="NCBI Taxonomy" id="2904075"/>
    <lineage>
        <taxon>Bacteria</taxon>
        <taxon>Pseudomonadati</taxon>
        <taxon>Pseudomonadota</taxon>
        <taxon>Gammaproteobacteria</taxon>
        <taxon>Cellvibrionales</taxon>
        <taxon>Cellvibrionaceae</taxon>
        <taxon>Sessilibacter</taxon>
    </lineage>
</organism>
<proteinExistence type="predicted"/>
<protein>
    <submittedName>
        <fullName evidence="3">Helix-turn-helix domain-containing protein</fullName>
    </submittedName>
</protein>
<keyword evidence="4" id="KW-1185">Reference proteome</keyword>
<keyword evidence="1" id="KW-0238">DNA-binding</keyword>
<dbReference type="PROSITE" id="PS50937">
    <property type="entry name" value="HTH_MERR_2"/>
    <property type="match status" value="1"/>
</dbReference>
<reference evidence="3 4" key="1">
    <citation type="submission" date="2024-04" db="EMBL/GenBank/DDBJ databases">
        <title>Draft genome sequence of Sessilibacter corallicola NBRC 116591.</title>
        <authorList>
            <person name="Miyakawa T."/>
            <person name="Kusuya Y."/>
            <person name="Miura T."/>
        </authorList>
    </citation>
    <scope>NUCLEOTIDE SEQUENCE [LARGE SCALE GENOMIC DNA]</scope>
    <source>
        <strain evidence="3 4">KU-00831-HH</strain>
    </source>
</reference>
<dbReference type="PANTHER" id="PTHR30204:SF97">
    <property type="entry name" value="MERR FAMILY REGULATORY PROTEIN"/>
    <property type="match status" value="1"/>
</dbReference>
<dbReference type="InterPro" id="IPR000551">
    <property type="entry name" value="MerR-type_HTH_dom"/>
</dbReference>
<dbReference type="RefSeq" id="WP_233090812.1">
    <property type="nucleotide sequence ID" value="NZ_BAABWN010000005.1"/>
</dbReference>
<dbReference type="PROSITE" id="PS00552">
    <property type="entry name" value="HTH_MERR_1"/>
    <property type="match status" value="1"/>
</dbReference>
<dbReference type="Proteomes" id="UP001465153">
    <property type="component" value="Unassembled WGS sequence"/>
</dbReference>
<dbReference type="CDD" id="cd04781">
    <property type="entry name" value="HTH_MerR-like_sg6"/>
    <property type="match status" value="1"/>
</dbReference>
<evidence type="ECO:0000256" key="1">
    <source>
        <dbReference type="ARBA" id="ARBA00023125"/>
    </source>
</evidence>
<dbReference type="InterPro" id="IPR047057">
    <property type="entry name" value="MerR_fam"/>
</dbReference>
<dbReference type="SMART" id="SM00422">
    <property type="entry name" value="HTH_MERR"/>
    <property type="match status" value="1"/>
</dbReference>
<gene>
    <name evidence="3" type="ORF">NBRC116591_18140</name>
</gene>
<name>A0ABQ0A8N5_9GAMM</name>
<feature type="domain" description="HTH merR-type" evidence="2">
    <location>
        <begin position="1"/>
        <end position="68"/>
    </location>
</feature>
<dbReference type="PANTHER" id="PTHR30204">
    <property type="entry name" value="REDOX-CYCLING DRUG-SENSING TRANSCRIPTIONAL ACTIVATOR SOXR"/>
    <property type="match status" value="1"/>
</dbReference>
<evidence type="ECO:0000313" key="3">
    <source>
        <dbReference type="EMBL" id="GAA6168003.1"/>
    </source>
</evidence>
<dbReference type="InterPro" id="IPR009061">
    <property type="entry name" value="DNA-bd_dom_put_sf"/>
</dbReference>
<dbReference type="PRINTS" id="PR00040">
    <property type="entry name" value="HTHMERR"/>
</dbReference>
<dbReference type="Gene3D" id="1.10.1660.10">
    <property type="match status" value="1"/>
</dbReference>